<protein>
    <submittedName>
        <fullName evidence="3">Acyl--CoA ligase</fullName>
    </submittedName>
</protein>
<keyword evidence="4" id="KW-1185">Reference proteome</keyword>
<reference evidence="3 4" key="1">
    <citation type="journal article" date="2020" name="G3 (Bethesda)">
        <title>CeMbio - The Caenorhabditis elegans Microbiome Resource.</title>
        <authorList>
            <person name="Dirksen P."/>
            <person name="Assie A."/>
            <person name="Zimmermann J."/>
            <person name="Zhang F."/>
            <person name="Tietje A.M."/>
            <person name="Marsh S.A."/>
            <person name="Felix M.A."/>
            <person name="Shapira M."/>
            <person name="Kaleta C."/>
            <person name="Schulenburg H."/>
            <person name="Samuel B."/>
        </authorList>
    </citation>
    <scope>NUCLEOTIDE SEQUENCE [LARGE SCALE GENOMIC DNA]</scope>
    <source>
        <strain evidence="3 4">BIGb0172</strain>
    </source>
</reference>
<dbReference type="Pfam" id="PF00501">
    <property type="entry name" value="AMP-binding"/>
    <property type="match status" value="1"/>
</dbReference>
<dbReference type="SUPFAM" id="SSF56801">
    <property type="entry name" value="Acetyl-CoA synthetase-like"/>
    <property type="match status" value="1"/>
</dbReference>
<accession>A0A7G5ECF7</accession>
<keyword evidence="3" id="KW-0436">Ligase</keyword>
<dbReference type="RefSeq" id="WP_182326116.1">
    <property type="nucleotide sequence ID" value="NZ_CP058554.1"/>
</dbReference>
<dbReference type="EMBL" id="CP058554">
    <property type="protein sequence ID" value="QMV71682.1"/>
    <property type="molecule type" value="Genomic_DNA"/>
</dbReference>
<dbReference type="Gene3D" id="3.40.50.12780">
    <property type="entry name" value="N-terminal domain of ligase-like"/>
    <property type="match status" value="1"/>
</dbReference>
<dbReference type="KEGG" id="cpis:HS961_01865"/>
<evidence type="ECO:0000259" key="2">
    <source>
        <dbReference type="Pfam" id="PF13193"/>
    </source>
</evidence>
<name>A0A7G5ECF7_9BURK</name>
<dbReference type="Pfam" id="PF13193">
    <property type="entry name" value="AMP-binding_C"/>
    <property type="match status" value="1"/>
</dbReference>
<dbReference type="AlphaFoldDB" id="A0A7G5ECF7"/>
<feature type="domain" description="AMP-dependent synthetase/ligase" evidence="1">
    <location>
        <begin position="22"/>
        <end position="376"/>
    </location>
</feature>
<evidence type="ECO:0000313" key="4">
    <source>
        <dbReference type="Proteomes" id="UP000515240"/>
    </source>
</evidence>
<dbReference type="Proteomes" id="UP000515240">
    <property type="component" value="Chromosome"/>
</dbReference>
<dbReference type="PANTHER" id="PTHR43767">
    <property type="entry name" value="LONG-CHAIN-FATTY-ACID--COA LIGASE"/>
    <property type="match status" value="1"/>
</dbReference>
<dbReference type="GO" id="GO:0016878">
    <property type="term" value="F:acid-thiol ligase activity"/>
    <property type="evidence" value="ECO:0007669"/>
    <property type="project" value="UniProtKB-ARBA"/>
</dbReference>
<dbReference type="Gene3D" id="3.30.300.30">
    <property type="match status" value="1"/>
</dbReference>
<sequence length="528" mass="57104">MSDTSSFQLAQPFGSIPALVLAQAQERPEHTALVLGSTRLNYAQLAQGMRQAACALQQQGLQAGDVVAICASTSVPYVLAYLGALQAGVVVAPLAPSATAEHLSAMLDNAEAKLLLRDAEVAAQWPLASTAERPCIALDDNPQAGTRWSDWLAEVPAGQAPQPIQPTPQWPFNLIYSSGTTGVPKGIVQSWGMRWSHVNRAVTNGYGTDAVSLCATPLYSNTTLVAVLPTLALGGTLVMMRKFDAAQYLQLAQAERATHTMLVPVQYQRLLDCPAFDQTDLTLLQNKFCTSAPFKTALKSEVLRRWPGRLIEYYGMTEGGVRCELHCHQFPDKLHTVGRAGPDADLRFIDEEGQELPKGAQGEIVGRSAGMMTGYHRQPDKTREAEWISPSGERFIRSGDVGQMDADGFIVLGDRKKDMIITGGFNVYPSDIEAVMLQHPEVRECAVIGVPSDAWGESPVAYVVTQPGSSPQAADLQQWLNSRVGKTQRVADLVIHAQLPRSEIGKVLKRELRTLYASQASQTSASAA</sequence>
<dbReference type="PANTHER" id="PTHR43767:SF1">
    <property type="entry name" value="NONRIBOSOMAL PEPTIDE SYNTHASE PES1 (EUROFUNG)-RELATED"/>
    <property type="match status" value="1"/>
</dbReference>
<organism evidence="3 4">
    <name type="scientific">Comamonas piscis</name>
    <dbReference type="NCBI Taxonomy" id="1562974"/>
    <lineage>
        <taxon>Bacteria</taxon>
        <taxon>Pseudomonadati</taxon>
        <taxon>Pseudomonadota</taxon>
        <taxon>Betaproteobacteria</taxon>
        <taxon>Burkholderiales</taxon>
        <taxon>Comamonadaceae</taxon>
        <taxon>Comamonas</taxon>
    </lineage>
</organism>
<evidence type="ECO:0000313" key="3">
    <source>
        <dbReference type="EMBL" id="QMV71682.1"/>
    </source>
</evidence>
<dbReference type="InterPro" id="IPR045851">
    <property type="entry name" value="AMP-bd_C_sf"/>
</dbReference>
<dbReference type="PROSITE" id="PS00455">
    <property type="entry name" value="AMP_BINDING"/>
    <property type="match status" value="1"/>
</dbReference>
<proteinExistence type="predicted"/>
<dbReference type="InterPro" id="IPR025110">
    <property type="entry name" value="AMP-bd_C"/>
</dbReference>
<gene>
    <name evidence="3" type="ORF">HS961_01865</name>
</gene>
<dbReference type="InterPro" id="IPR042099">
    <property type="entry name" value="ANL_N_sf"/>
</dbReference>
<feature type="domain" description="AMP-binding enzyme C-terminal" evidence="2">
    <location>
        <begin position="432"/>
        <end position="506"/>
    </location>
</feature>
<dbReference type="InterPro" id="IPR000873">
    <property type="entry name" value="AMP-dep_synth/lig_dom"/>
</dbReference>
<dbReference type="InterPro" id="IPR020845">
    <property type="entry name" value="AMP-binding_CS"/>
</dbReference>
<evidence type="ECO:0000259" key="1">
    <source>
        <dbReference type="Pfam" id="PF00501"/>
    </source>
</evidence>
<dbReference type="InterPro" id="IPR050237">
    <property type="entry name" value="ATP-dep_AMP-bd_enzyme"/>
</dbReference>